<dbReference type="PROSITE" id="PS00379">
    <property type="entry name" value="CDP_ALCOHOL_P_TRANSF"/>
    <property type="match status" value="1"/>
</dbReference>
<protein>
    <submittedName>
        <fullName evidence="4">CDP-alcohol phosphatidyltransferase family protein</fullName>
    </submittedName>
</protein>
<evidence type="ECO:0000256" key="2">
    <source>
        <dbReference type="RuleBase" id="RU003750"/>
    </source>
</evidence>
<name>A0ABY2JJD0_9MICO</name>
<proteinExistence type="inferred from homology"/>
<dbReference type="Proteomes" id="UP000297851">
    <property type="component" value="Unassembled WGS sequence"/>
</dbReference>
<dbReference type="RefSeq" id="WP_104102497.1">
    <property type="nucleotide sequence ID" value="NZ_SOGO01000016.1"/>
</dbReference>
<gene>
    <name evidence="4" type="ORF">E3T25_05180</name>
</gene>
<dbReference type="InterPro" id="IPR043130">
    <property type="entry name" value="CDP-OH_PTrfase_TM_dom"/>
</dbReference>
<keyword evidence="5" id="KW-1185">Reference proteome</keyword>
<evidence type="ECO:0000256" key="1">
    <source>
        <dbReference type="ARBA" id="ARBA00022679"/>
    </source>
</evidence>
<keyword evidence="3" id="KW-0472">Membrane</keyword>
<dbReference type="EMBL" id="SOGO01000016">
    <property type="protein sequence ID" value="TFD04895.1"/>
    <property type="molecule type" value="Genomic_DNA"/>
</dbReference>
<comment type="caution">
    <text evidence="4">The sequence shown here is derived from an EMBL/GenBank/DDBJ whole genome shotgun (WGS) entry which is preliminary data.</text>
</comment>
<dbReference type="Pfam" id="PF01066">
    <property type="entry name" value="CDP-OH_P_transf"/>
    <property type="match status" value="1"/>
</dbReference>
<evidence type="ECO:0000256" key="3">
    <source>
        <dbReference type="SAM" id="Phobius"/>
    </source>
</evidence>
<accession>A0ABY2JJD0</accession>
<dbReference type="Gene3D" id="1.20.120.1760">
    <property type="match status" value="1"/>
</dbReference>
<keyword evidence="3" id="KW-1133">Transmembrane helix</keyword>
<dbReference type="InterPro" id="IPR048254">
    <property type="entry name" value="CDP_ALCOHOL_P_TRANSF_CS"/>
</dbReference>
<keyword evidence="3" id="KW-0812">Transmembrane</keyword>
<keyword evidence="1 2" id="KW-0808">Transferase</keyword>
<sequence>MTQFREAHAQLASAQKAQTGVSLYTRYVNRPLGRVLASVCFGLRMTPNQVTGLSALATGAGLVLLVSGEPSPIRAVGVAVLLVLGFALDSADGQVARLTGRGSPAGEWLDHVVDAGKIVAVHAAILITAYRFWSTEPIWYLVPLAFQVVSVVTFVGGLLTELLLRRSANATSTTSAIGEGGARRPSRARAIALLPADYGILSLSFILTGWPGAFVVVYSLLLAANALIMALLLGKWFRALSARG</sequence>
<comment type="similarity">
    <text evidence="2">Belongs to the CDP-alcohol phosphatidyltransferase class-I family.</text>
</comment>
<dbReference type="InterPro" id="IPR000462">
    <property type="entry name" value="CDP-OH_P_trans"/>
</dbReference>
<reference evidence="4 5" key="1">
    <citation type="submission" date="2019-03" db="EMBL/GenBank/DDBJ databases">
        <title>Genomics of glacier-inhabiting Cryobacterium strains.</title>
        <authorList>
            <person name="Liu Q."/>
            <person name="Xin Y.-H."/>
        </authorList>
    </citation>
    <scope>NUCLEOTIDE SEQUENCE [LARGE SCALE GENOMIC DNA]</scope>
    <source>
        <strain evidence="4 5">TMT2-16</strain>
    </source>
</reference>
<organism evidence="4 5">
    <name type="scientific">Cryobacterium sandaracinum</name>
    <dbReference type="NCBI Taxonomy" id="1259247"/>
    <lineage>
        <taxon>Bacteria</taxon>
        <taxon>Bacillati</taxon>
        <taxon>Actinomycetota</taxon>
        <taxon>Actinomycetes</taxon>
        <taxon>Micrococcales</taxon>
        <taxon>Microbacteriaceae</taxon>
        <taxon>Cryobacterium</taxon>
    </lineage>
</organism>
<evidence type="ECO:0000313" key="5">
    <source>
        <dbReference type="Proteomes" id="UP000297851"/>
    </source>
</evidence>
<feature type="transmembrane region" description="Helical" evidence="3">
    <location>
        <begin position="213"/>
        <end position="233"/>
    </location>
</feature>
<evidence type="ECO:0000313" key="4">
    <source>
        <dbReference type="EMBL" id="TFD04895.1"/>
    </source>
</evidence>
<feature type="transmembrane region" description="Helical" evidence="3">
    <location>
        <begin position="138"/>
        <end position="159"/>
    </location>
</feature>